<evidence type="ECO:0000313" key="2">
    <source>
        <dbReference type="EMBL" id="KYJ85951.1"/>
    </source>
</evidence>
<accession>A0A151CEK1</accession>
<evidence type="ECO:0000259" key="1">
    <source>
        <dbReference type="Pfam" id="PF00188"/>
    </source>
</evidence>
<dbReference type="Proteomes" id="UP000075359">
    <property type="component" value="Unassembled WGS sequence"/>
</dbReference>
<dbReference type="PANTHER" id="PTHR31157">
    <property type="entry name" value="SCP DOMAIN-CONTAINING PROTEIN"/>
    <property type="match status" value="1"/>
</dbReference>
<dbReference type="AlphaFoldDB" id="A0A151CEK1"/>
<feature type="domain" description="SCP" evidence="1">
    <location>
        <begin position="26"/>
        <end position="141"/>
    </location>
</feature>
<dbReference type="SUPFAM" id="SSF55797">
    <property type="entry name" value="PR-1-like"/>
    <property type="match status" value="1"/>
</dbReference>
<reference evidence="2 3" key="1">
    <citation type="submission" date="2015-11" db="EMBL/GenBank/DDBJ databases">
        <title>Draft genome of Sulfurovum riftiae 1812E, a member of the Epsilonproteobacteria isolated from the tube of the deep-sea hydrothermal vent tubewom Riftia pachyptila.</title>
        <authorList>
            <person name="Vetriani C."/>
            <person name="Giovannelli D."/>
        </authorList>
    </citation>
    <scope>NUCLEOTIDE SEQUENCE [LARGE SCALE GENOMIC DNA]</scope>
    <source>
        <strain evidence="2 3">1812E</strain>
    </source>
</reference>
<gene>
    <name evidence="2" type="ORF">AS592_05030</name>
</gene>
<dbReference type="STRING" id="1630136.AS592_05030"/>
<evidence type="ECO:0000313" key="3">
    <source>
        <dbReference type="Proteomes" id="UP000075359"/>
    </source>
</evidence>
<dbReference type="PANTHER" id="PTHR31157:SF1">
    <property type="entry name" value="SCP DOMAIN-CONTAINING PROTEIN"/>
    <property type="match status" value="1"/>
</dbReference>
<proteinExistence type="predicted"/>
<organism evidence="2 3">
    <name type="scientific">Sulfurovum riftiae</name>
    <dbReference type="NCBI Taxonomy" id="1630136"/>
    <lineage>
        <taxon>Bacteria</taxon>
        <taxon>Pseudomonadati</taxon>
        <taxon>Campylobacterota</taxon>
        <taxon>Epsilonproteobacteria</taxon>
        <taxon>Campylobacterales</taxon>
        <taxon>Sulfurovaceae</taxon>
        <taxon>Sulfurovum</taxon>
    </lineage>
</organism>
<name>A0A151CEK1_9BACT</name>
<dbReference type="Pfam" id="PF00188">
    <property type="entry name" value="CAP"/>
    <property type="match status" value="1"/>
</dbReference>
<dbReference type="InterPro" id="IPR014044">
    <property type="entry name" value="CAP_dom"/>
</dbReference>
<keyword evidence="3" id="KW-1185">Reference proteome</keyword>
<dbReference type="EMBL" id="LNKT01000056">
    <property type="protein sequence ID" value="KYJ85951.1"/>
    <property type="molecule type" value="Genomic_DNA"/>
</dbReference>
<sequence length="403" mass="46502">MLRSIAFFLCTLFLLEAGEKQSSAIAYLNTIRQKAGLIKLRPDTALRKAAQSHAKYLLIQQQYGHYEKKGRRGYTGKTPADRALYAGYLSRAVMENVSVNAKNYHQSIDTLFAAIYHRFVFLNFNRNEIGVGSAFGKKKKRRIVSAFVYLMGSSEISGLCKEYFELENGIFYMDDLCKDPAQMVPQYLYEAKREAVRRKNAPIVLHPSPHARDVLPVFYTEHPHPLPGSKVSGYPVSVQFNPAFYSSVKLKKFRLYDAGGREIRKVKLLTHNNDVNHRFTPLQFALMPLKRLDFAQTYRVAFEAVADGKRIEKSWKFTTKGFKEKLYTITKRKTTLKVKKGEKIVLFFKPKSNKDVLNCVNYTDKLHITCYDQNTLRVRVPANRYFSEYTLHAGNRRVILKMD</sequence>
<dbReference type="Gene3D" id="3.40.33.10">
    <property type="entry name" value="CAP"/>
    <property type="match status" value="1"/>
</dbReference>
<dbReference type="InterPro" id="IPR035940">
    <property type="entry name" value="CAP_sf"/>
</dbReference>
<comment type="caution">
    <text evidence="2">The sequence shown here is derived from an EMBL/GenBank/DDBJ whole genome shotgun (WGS) entry which is preliminary data.</text>
</comment>
<protein>
    <recommendedName>
        <fullName evidence="1">SCP domain-containing protein</fullName>
    </recommendedName>
</protein>
<dbReference type="CDD" id="cd05379">
    <property type="entry name" value="CAP_bacterial"/>
    <property type="match status" value="1"/>
</dbReference>